<evidence type="ECO:0000313" key="1">
    <source>
        <dbReference type="EMBL" id="SES76553.1"/>
    </source>
</evidence>
<keyword evidence="2" id="KW-1185">Reference proteome</keyword>
<dbReference type="EMBL" id="FOHJ01000001">
    <property type="protein sequence ID" value="SES76553.1"/>
    <property type="molecule type" value="Genomic_DNA"/>
</dbReference>
<name>A0A1H9Z6R8_9BACI</name>
<accession>A0A1H9Z6R8</accession>
<proteinExistence type="predicted"/>
<gene>
    <name evidence="1" type="ORF">SAMN05421676_101395</name>
</gene>
<dbReference type="Proteomes" id="UP000199095">
    <property type="component" value="Unassembled WGS sequence"/>
</dbReference>
<organism evidence="1 2">
    <name type="scientific">Salinibacillus kushneri</name>
    <dbReference type="NCBI Taxonomy" id="237682"/>
    <lineage>
        <taxon>Bacteria</taxon>
        <taxon>Bacillati</taxon>
        <taxon>Bacillota</taxon>
        <taxon>Bacilli</taxon>
        <taxon>Bacillales</taxon>
        <taxon>Bacillaceae</taxon>
        <taxon>Salinibacillus</taxon>
    </lineage>
</organism>
<protein>
    <submittedName>
        <fullName evidence="1">Uncharacterized protein</fullName>
    </submittedName>
</protein>
<dbReference type="AlphaFoldDB" id="A0A1H9Z6R8"/>
<evidence type="ECO:0000313" key="2">
    <source>
        <dbReference type="Proteomes" id="UP000199095"/>
    </source>
</evidence>
<reference evidence="2" key="1">
    <citation type="submission" date="2016-10" db="EMBL/GenBank/DDBJ databases">
        <authorList>
            <person name="Varghese N."/>
            <person name="Submissions S."/>
        </authorList>
    </citation>
    <scope>NUCLEOTIDE SEQUENCE [LARGE SCALE GENOMIC DNA]</scope>
    <source>
        <strain evidence="2">CGMCC 1.3566</strain>
    </source>
</reference>
<sequence>MSITRKRMGGFRNWRAILYSKRRNKGGLVESKQFVAEGELYKNLTRYTVKIKNFA</sequence>